<keyword evidence="5 6" id="KW-0408">Iron</keyword>
<feature type="binding site" description="axial binding residue" evidence="6">
    <location>
        <position position="69"/>
    </location>
    <ligand>
        <name>heme c</name>
        <dbReference type="ChEBI" id="CHEBI:61717"/>
        <label>2</label>
    </ligand>
    <ligandPart>
        <name>Fe</name>
        <dbReference type="ChEBI" id="CHEBI:18248"/>
    </ligandPart>
</feature>
<keyword evidence="4" id="KW-0249">Electron transport</keyword>
<keyword evidence="3 6" id="KW-0479">Metal-binding</keyword>
<evidence type="ECO:0000256" key="3">
    <source>
        <dbReference type="ARBA" id="ARBA00022723"/>
    </source>
</evidence>
<dbReference type="AlphaFoldDB" id="A0A7C0U3W3"/>
<organism evidence="9">
    <name type="scientific">Desulfofervidus auxilii</name>
    <dbReference type="NCBI Taxonomy" id="1621989"/>
    <lineage>
        <taxon>Bacteria</taxon>
        <taxon>Pseudomonadati</taxon>
        <taxon>Thermodesulfobacteriota</taxon>
        <taxon>Candidatus Desulfofervidia</taxon>
        <taxon>Candidatus Desulfofervidales</taxon>
        <taxon>Candidatus Desulfofervidaceae</taxon>
        <taxon>Candidatus Desulfofervidus</taxon>
    </lineage>
</organism>
<evidence type="ECO:0000256" key="7">
    <source>
        <dbReference type="SAM" id="Phobius"/>
    </source>
</evidence>
<feature type="binding site" description="axial binding residue" evidence="6">
    <location>
        <position position="84"/>
    </location>
    <ligand>
        <name>heme c</name>
        <dbReference type="ChEBI" id="CHEBI:61717"/>
        <label>1</label>
    </ligand>
    <ligandPart>
        <name>Fe</name>
        <dbReference type="ChEBI" id="CHEBI:18248"/>
    </ligandPart>
</feature>
<keyword evidence="7" id="KW-0472">Membrane</keyword>
<dbReference type="Proteomes" id="UP000886289">
    <property type="component" value="Unassembled WGS sequence"/>
</dbReference>
<name>A0A7C0U3W3_DESA2</name>
<keyword evidence="7" id="KW-1133">Transmembrane helix</keyword>
<dbReference type="EMBL" id="DRBS01000335">
    <property type="protein sequence ID" value="HDD45002.1"/>
    <property type="molecule type" value="Genomic_DNA"/>
</dbReference>
<comment type="cofactor">
    <cofactor evidence="6">
        <name>heme c</name>
        <dbReference type="ChEBI" id="CHEBI:61717"/>
    </cofactor>
    <text evidence="6">Binds 4 heme c groups covalently per monomer.</text>
</comment>
<keyword evidence="1" id="KW-0813">Transport</keyword>
<keyword evidence="2 6" id="KW-0349">Heme</keyword>
<evidence type="ECO:0000256" key="2">
    <source>
        <dbReference type="ARBA" id="ARBA00022617"/>
    </source>
</evidence>
<dbReference type="InterPro" id="IPR020942">
    <property type="entry name" value="Cyt_c_III_dom"/>
</dbReference>
<feature type="binding site" description="axial binding residue" evidence="6">
    <location>
        <position position="140"/>
    </location>
    <ligand>
        <name>heme c</name>
        <dbReference type="ChEBI" id="CHEBI:61717"/>
        <label>1</label>
    </ligand>
    <ligandPart>
        <name>Fe</name>
        <dbReference type="ChEBI" id="CHEBI:18248"/>
    </ligandPart>
</feature>
<feature type="binding site" description="axial binding residue" evidence="6">
    <location>
        <position position="162"/>
    </location>
    <ligand>
        <name>heme c</name>
        <dbReference type="ChEBI" id="CHEBI:61717"/>
        <label>1</label>
    </ligand>
    <ligandPart>
        <name>Fe</name>
        <dbReference type="ChEBI" id="CHEBI:18248"/>
    </ligandPart>
</feature>
<feature type="binding site" description="axial binding residue" evidence="6">
    <location>
        <position position="83"/>
    </location>
    <ligand>
        <name>heme c</name>
        <dbReference type="ChEBI" id="CHEBI:61717"/>
        <label>1</label>
    </ligand>
    <ligandPart>
        <name>Fe</name>
        <dbReference type="ChEBI" id="CHEBI:18248"/>
    </ligandPart>
</feature>
<dbReference type="GO" id="GO:0020037">
    <property type="term" value="F:heme binding"/>
    <property type="evidence" value="ECO:0007669"/>
    <property type="project" value="InterPro"/>
</dbReference>
<evidence type="ECO:0000256" key="6">
    <source>
        <dbReference type="PIRSR" id="PIRSR602322-1"/>
    </source>
</evidence>
<feature type="binding site" description="axial binding residue" evidence="6">
    <location>
        <position position="106"/>
    </location>
    <ligand>
        <name>heme c</name>
        <dbReference type="ChEBI" id="CHEBI:61717"/>
        <label>1</label>
    </ligand>
    <ligandPart>
        <name>Fe</name>
        <dbReference type="ChEBI" id="CHEBI:18248"/>
    </ligandPart>
</feature>
<protein>
    <recommendedName>
        <fullName evidence="8">Class III cytochrome C domain-containing protein</fullName>
    </recommendedName>
</protein>
<accession>A0A7C0U3W3</accession>
<dbReference type="Gene3D" id="3.90.10.10">
    <property type="entry name" value="Cytochrome C3"/>
    <property type="match status" value="1"/>
</dbReference>
<gene>
    <name evidence="9" type="ORF">ENG63_09125</name>
</gene>
<evidence type="ECO:0000256" key="4">
    <source>
        <dbReference type="ARBA" id="ARBA00022982"/>
    </source>
</evidence>
<dbReference type="InterPro" id="IPR036280">
    <property type="entry name" value="Multihaem_cyt_sf"/>
</dbReference>
<feature type="binding site" description="axial binding residue" evidence="6">
    <location>
        <position position="161"/>
    </location>
    <ligand>
        <name>heme c</name>
        <dbReference type="ChEBI" id="CHEBI:61717"/>
        <label>1</label>
    </ligand>
    <ligandPart>
        <name>Fe</name>
        <dbReference type="ChEBI" id="CHEBI:18248"/>
    </ligandPart>
</feature>
<dbReference type="InterPro" id="IPR002322">
    <property type="entry name" value="Cyt_c_III"/>
</dbReference>
<feature type="binding site" description="covalent" evidence="6">
    <location>
        <position position="85"/>
    </location>
    <ligand>
        <name>heme c</name>
        <dbReference type="ChEBI" id="CHEBI:61717"/>
        <label>2</label>
    </ligand>
</feature>
<proteinExistence type="predicted"/>
<dbReference type="CDD" id="cd08168">
    <property type="entry name" value="Cytochrom_C3"/>
    <property type="match status" value="1"/>
</dbReference>
<feature type="binding site" description="axial binding residue" evidence="6">
    <location>
        <position position="158"/>
    </location>
    <ligand>
        <name>heme c</name>
        <dbReference type="ChEBI" id="CHEBI:61717"/>
        <label>1</label>
    </ligand>
    <ligandPart>
        <name>Fe</name>
        <dbReference type="ChEBI" id="CHEBI:18248"/>
    </ligandPart>
</feature>
<dbReference type="SUPFAM" id="SSF48695">
    <property type="entry name" value="Multiheme cytochromes"/>
    <property type="match status" value="1"/>
</dbReference>
<evidence type="ECO:0000256" key="1">
    <source>
        <dbReference type="ARBA" id="ARBA00022448"/>
    </source>
</evidence>
<dbReference type="GO" id="GO:0046872">
    <property type="term" value="F:metal ion binding"/>
    <property type="evidence" value="ECO:0007669"/>
    <property type="project" value="UniProtKB-KW"/>
</dbReference>
<feature type="domain" description="Class III cytochrome C" evidence="8">
    <location>
        <begin position="55"/>
        <end position="162"/>
    </location>
</feature>
<feature type="binding site" description="covalent" evidence="6">
    <location>
        <position position="80"/>
    </location>
    <ligand>
        <name>heme c</name>
        <dbReference type="ChEBI" id="CHEBI:61717"/>
        <label>2</label>
    </ligand>
</feature>
<dbReference type="Pfam" id="PF02085">
    <property type="entry name" value="Cytochrom_CIII"/>
    <property type="match status" value="1"/>
</dbReference>
<feature type="binding site" description="axial binding residue" evidence="6">
    <location>
        <position position="107"/>
    </location>
    <ligand>
        <name>heme c</name>
        <dbReference type="ChEBI" id="CHEBI:61717"/>
        <label>1</label>
    </ligand>
    <ligandPart>
        <name>Fe</name>
        <dbReference type="ChEBI" id="CHEBI:18248"/>
    </ligandPart>
</feature>
<dbReference type="PRINTS" id="PR00609">
    <property type="entry name" value="CYTOCHROMEC3"/>
</dbReference>
<evidence type="ECO:0000256" key="5">
    <source>
        <dbReference type="ARBA" id="ARBA00023004"/>
    </source>
</evidence>
<comment type="caution">
    <text evidence="9">The sequence shown here is derived from an EMBL/GenBank/DDBJ whole genome shotgun (WGS) entry which is preliminary data.</text>
</comment>
<evidence type="ECO:0000259" key="8">
    <source>
        <dbReference type="Pfam" id="PF02085"/>
    </source>
</evidence>
<evidence type="ECO:0000313" key="9">
    <source>
        <dbReference type="EMBL" id="HDD45002.1"/>
    </source>
</evidence>
<feature type="transmembrane region" description="Helical" evidence="7">
    <location>
        <begin position="21"/>
        <end position="41"/>
    </location>
</feature>
<sequence>MSSHFYYLSQKKKGGEMIMRYAKVIAVVLMVMFLGAIYKVAISGDVPATITIKDEAFGKFKKAPVEFTHEKHFKEHKIACNECHHVYKEGKNVWKEGDPVKKCSECHKPAAAEKDTLSFCKKTYPKGKAPGLKCAYHINCVGCHKAEKKAGKKPPTSCSKCHPRKH</sequence>
<feature type="binding site" description="axial binding residue" evidence="6">
    <location>
        <position position="72"/>
    </location>
    <ligand>
        <name>heme c</name>
        <dbReference type="ChEBI" id="CHEBI:61717"/>
        <label>1</label>
    </ligand>
    <ligandPart>
        <name>Fe</name>
        <dbReference type="ChEBI" id="CHEBI:18248"/>
    </ligandPart>
</feature>
<feature type="binding site" description="axial binding residue" evidence="6">
    <location>
        <position position="144"/>
    </location>
    <ligand>
        <name>heme c</name>
        <dbReference type="ChEBI" id="CHEBI:61717"/>
        <label>1</label>
    </ligand>
    <ligandPart>
        <name>Fe</name>
        <dbReference type="ChEBI" id="CHEBI:18248"/>
    </ligandPart>
</feature>
<dbReference type="GO" id="GO:0009055">
    <property type="term" value="F:electron transfer activity"/>
    <property type="evidence" value="ECO:0007669"/>
    <property type="project" value="InterPro"/>
</dbReference>
<reference evidence="9" key="1">
    <citation type="journal article" date="2020" name="mSystems">
        <title>Genome- and Community-Level Interaction Insights into Carbon Utilization and Element Cycling Functions of Hydrothermarchaeota in Hydrothermal Sediment.</title>
        <authorList>
            <person name="Zhou Z."/>
            <person name="Liu Y."/>
            <person name="Xu W."/>
            <person name="Pan J."/>
            <person name="Luo Z.H."/>
            <person name="Li M."/>
        </authorList>
    </citation>
    <scope>NUCLEOTIDE SEQUENCE [LARGE SCALE GENOMIC DNA]</scope>
    <source>
        <strain evidence="9">HyVt-233</strain>
    </source>
</reference>
<feature type="binding site" description="axial binding residue" evidence="6">
    <location>
        <position position="143"/>
    </location>
    <ligand>
        <name>heme c</name>
        <dbReference type="ChEBI" id="CHEBI:61717"/>
        <label>1</label>
    </ligand>
    <ligandPart>
        <name>Fe</name>
        <dbReference type="ChEBI" id="CHEBI:18248"/>
    </ligandPart>
</feature>
<keyword evidence="7" id="KW-0812">Transmembrane</keyword>